<dbReference type="RefSeq" id="WP_081920346.1">
    <property type="nucleotide sequence ID" value="NZ_BMNZ01000003.1"/>
</dbReference>
<dbReference type="InterPro" id="IPR013325">
    <property type="entry name" value="RNA_pol_sigma_r2"/>
</dbReference>
<feature type="region of interest" description="Disordered" evidence="1">
    <location>
        <begin position="121"/>
        <end position="151"/>
    </location>
</feature>
<proteinExistence type="predicted"/>
<dbReference type="SUPFAM" id="SSF88946">
    <property type="entry name" value="Sigma2 domain of RNA polymerase sigma factors"/>
    <property type="match status" value="1"/>
</dbReference>
<gene>
    <name evidence="3" type="ORF">GCM10009721_17400</name>
</gene>
<keyword evidence="4" id="KW-1185">Reference proteome</keyword>
<evidence type="ECO:0000256" key="1">
    <source>
        <dbReference type="SAM" id="MobiDB-lite"/>
    </source>
</evidence>
<dbReference type="Proteomes" id="UP000623461">
    <property type="component" value="Unassembled WGS sequence"/>
</dbReference>
<evidence type="ECO:0000313" key="4">
    <source>
        <dbReference type="Proteomes" id="UP000623461"/>
    </source>
</evidence>
<dbReference type="Pfam" id="PF04542">
    <property type="entry name" value="Sigma70_r2"/>
    <property type="match status" value="1"/>
</dbReference>
<dbReference type="InterPro" id="IPR007627">
    <property type="entry name" value="RNA_pol_sigma70_r2"/>
</dbReference>
<name>A0ABQ2HXJ5_9MICO</name>
<evidence type="ECO:0000259" key="2">
    <source>
        <dbReference type="Pfam" id="PF04542"/>
    </source>
</evidence>
<dbReference type="EMBL" id="BMNZ01000003">
    <property type="protein sequence ID" value="GGM92272.1"/>
    <property type="molecule type" value="Genomic_DNA"/>
</dbReference>
<sequence>MSRRDAARDADFTAFMEQAGPSLLRTAWLLTGDHHRAQELTQASLVKTYAAWPRVREGEALAYARRVLVNHRTDVWRATRREVVTDTPPEMPARAALGAGLRDAEGTSNDRDQVVRLLRTLPEQQRRPLTDSGPLQVGVAPSQGTTSQSAG</sequence>
<reference evidence="4" key="1">
    <citation type="journal article" date="2019" name="Int. J. Syst. Evol. Microbiol.">
        <title>The Global Catalogue of Microorganisms (GCM) 10K type strain sequencing project: providing services to taxonomists for standard genome sequencing and annotation.</title>
        <authorList>
            <consortium name="The Broad Institute Genomics Platform"/>
            <consortium name="The Broad Institute Genome Sequencing Center for Infectious Disease"/>
            <person name="Wu L."/>
            <person name="Ma J."/>
        </authorList>
    </citation>
    <scope>NUCLEOTIDE SEQUENCE [LARGE SCALE GENOMIC DNA]</scope>
    <source>
        <strain evidence="4">JCM 1365</strain>
    </source>
</reference>
<feature type="domain" description="RNA polymerase sigma-70 region 2" evidence="2">
    <location>
        <begin position="17"/>
        <end position="81"/>
    </location>
</feature>
<evidence type="ECO:0000313" key="3">
    <source>
        <dbReference type="EMBL" id="GGM92272.1"/>
    </source>
</evidence>
<feature type="compositionally biased region" description="Polar residues" evidence="1">
    <location>
        <begin position="142"/>
        <end position="151"/>
    </location>
</feature>
<dbReference type="Gene3D" id="1.10.1740.10">
    <property type="match status" value="1"/>
</dbReference>
<accession>A0ABQ2HXJ5</accession>
<protein>
    <recommendedName>
        <fullName evidence="2">RNA polymerase sigma-70 region 2 domain-containing protein</fullName>
    </recommendedName>
</protein>
<organism evidence="3 4">
    <name type="scientific">Terrabacter tumescens</name>
    <dbReference type="NCBI Taxonomy" id="60443"/>
    <lineage>
        <taxon>Bacteria</taxon>
        <taxon>Bacillati</taxon>
        <taxon>Actinomycetota</taxon>
        <taxon>Actinomycetes</taxon>
        <taxon>Micrococcales</taxon>
        <taxon>Intrasporangiaceae</taxon>
        <taxon>Terrabacter</taxon>
    </lineage>
</organism>
<comment type="caution">
    <text evidence="3">The sequence shown here is derived from an EMBL/GenBank/DDBJ whole genome shotgun (WGS) entry which is preliminary data.</text>
</comment>